<protein>
    <recommendedName>
        <fullName evidence="4">Polymorphic outer membrane protein</fullName>
    </recommendedName>
</protein>
<evidence type="ECO:0008006" key="4">
    <source>
        <dbReference type="Google" id="ProtNLM"/>
    </source>
</evidence>
<evidence type="ECO:0000313" key="2">
    <source>
        <dbReference type="EMBL" id="SDP38577.1"/>
    </source>
</evidence>
<dbReference type="RefSeq" id="WP_093788555.1">
    <property type="nucleotide sequence ID" value="NZ_FNIE01000026.1"/>
</dbReference>
<keyword evidence="3" id="KW-1185">Reference proteome</keyword>
<dbReference type="EMBL" id="FNIE01000026">
    <property type="protein sequence ID" value="SDP38577.1"/>
    <property type="molecule type" value="Genomic_DNA"/>
</dbReference>
<dbReference type="AlphaFoldDB" id="A0A1H0SA86"/>
<dbReference type="SUPFAM" id="SSF51126">
    <property type="entry name" value="Pectin lyase-like"/>
    <property type="match status" value="1"/>
</dbReference>
<evidence type="ECO:0000313" key="3">
    <source>
        <dbReference type="Proteomes" id="UP000199341"/>
    </source>
</evidence>
<name>A0A1H0SA86_9ACTN</name>
<proteinExistence type="predicted"/>
<accession>A0A1H0SA86</accession>
<organism evidence="2 3">
    <name type="scientific">Actinacidiphila guanduensis</name>
    <dbReference type="NCBI Taxonomy" id="310781"/>
    <lineage>
        <taxon>Bacteria</taxon>
        <taxon>Bacillati</taxon>
        <taxon>Actinomycetota</taxon>
        <taxon>Actinomycetes</taxon>
        <taxon>Kitasatosporales</taxon>
        <taxon>Streptomycetaceae</taxon>
        <taxon>Actinacidiphila</taxon>
    </lineage>
</organism>
<dbReference type="InterPro" id="IPR011050">
    <property type="entry name" value="Pectin_lyase_fold/virulence"/>
</dbReference>
<dbReference type="OrthoDB" id="3403180at2"/>
<keyword evidence="1" id="KW-0732">Signal</keyword>
<dbReference type="STRING" id="310781.SAMN05216259_12657"/>
<sequence>MRLPRKITAVLGTGASAAVLFLVPTSAHAAQIVGCSENALVAAVNAANAVGGDDLVLSPFCTYTLTAAHGTGANGPSGLPVITTPITMTGLGTDIVRAPGAPDFRIIEVDGAAGVPAAAGTLSLNAVTLRGGQAAAGDVGGGIANFGGTVTLNASTLRNNSADSGGGLYNEAGTSTLVAGAVVGNTATTAGGGIEENSGSVTLIGTLVRSNSPDNCAPAGSVPFCNG</sequence>
<feature type="signal peptide" evidence="1">
    <location>
        <begin position="1"/>
        <end position="29"/>
    </location>
</feature>
<feature type="chain" id="PRO_5011524153" description="Polymorphic outer membrane protein" evidence="1">
    <location>
        <begin position="30"/>
        <end position="227"/>
    </location>
</feature>
<gene>
    <name evidence="2" type="ORF">SAMN05216259_12657</name>
</gene>
<reference evidence="2 3" key="1">
    <citation type="submission" date="2016-10" db="EMBL/GenBank/DDBJ databases">
        <authorList>
            <person name="de Groot N.N."/>
        </authorList>
    </citation>
    <scope>NUCLEOTIDE SEQUENCE [LARGE SCALE GENOMIC DNA]</scope>
    <source>
        <strain evidence="2 3">CGMCC 4.2022</strain>
    </source>
</reference>
<dbReference type="Proteomes" id="UP000199341">
    <property type="component" value="Unassembled WGS sequence"/>
</dbReference>
<evidence type="ECO:0000256" key="1">
    <source>
        <dbReference type="SAM" id="SignalP"/>
    </source>
</evidence>